<dbReference type="InterPro" id="IPR001347">
    <property type="entry name" value="SIS_dom"/>
</dbReference>
<dbReference type="Pfam" id="PF01380">
    <property type="entry name" value="SIS"/>
    <property type="match status" value="1"/>
</dbReference>
<keyword evidence="3" id="KW-0804">Transcription</keyword>
<evidence type="ECO:0000259" key="4">
    <source>
        <dbReference type="PROSITE" id="PS51071"/>
    </source>
</evidence>
<dbReference type="RefSeq" id="WP_249296275.1">
    <property type="nucleotide sequence ID" value="NZ_JACRSV010000006.1"/>
</dbReference>
<dbReference type="EMBL" id="JACRSV010000006">
    <property type="protein sequence ID" value="MBC8560978.1"/>
    <property type="molecule type" value="Genomic_DNA"/>
</dbReference>
<evidence type="ECO:0000259" key="5">
    <source>
        <dbReference type="PROSITE" id="PS51464"/>
    </source>
</evidence>
<evidence type="ECO:0000256" key="2">
    <source>
        <dbReference type="ARBA" id="ARBA00023125"/>
    </source>
</evidence>
<name>A0A926E796_9FIRM</name>
<keyword evidence="7" id="KW-1185">Reference proteome</keyword>
<dbReference type="CDD" id="cd05013">
    <property type="entry name" value="SIS_RpiR"/>
    <property type="match status" value="1"/>
</dbReference>
<comment type="caution">
    <text evidence="6">The sequence shown here is derived from an EMBL/GenBank/DDBJ whole genome shotgun (WGS) entry which is preliminary data.</text>
</comment>
<dbReference type="Pfam" id="PF01418">
    <property type="entry name" value="HTH_6"/>
    <property type="match status" value="1"/>
</dbReference>
<gene>
    <name evidence="6" type="ORF">H8710_12995</name>
</gene>
<dbReference type="SUPFAM" id="SSF46689">
    <property type="entry name" value="Homeodomain-like"/>
    <property type="match status" value="1"/>
</dbReference>
<sequence length="285" mass="31499">MAITIIDNMMHHYNDFTKSERKIIDFILTHKNEAQYFSITDLSHACKISVSTISVFCRKLGADGFNDFKLELAKATMPQVAASSPSAFGEIQAEDTLEQVFEKTYNANQEALAKTFQKLDQAAVSQAVDMLKAAGQVLCLGQGNHSIVAATAWSRFSTVSSRFKTMEDSHLQTMAASTLSEQDVVLFFSYSGSTHDFMELAKIVKIRGAKIILVTRFPHSPGAELADLILVIGTDEKPLSYGSIAAMASQLLVIDILYNEFCRRDFEQAETLRNFVGKALAQKCL</sequence>
<proteinExistence type="predicted"/>
<reference evidence="6" key="1">
    <citation type="submission" date="2020-08" db="EMBL/GenBank/DDBJ databases">
        <title>Genome public.</title>
        <authorList>
            <person name="Liu C."/>
            <person name="Sun Q."/>
        </authorList>
    </citation>
    <scope>NUCLEOTIDE SEQUENCE</scope>
    <source>
        <strain evidence="6">NSJ-33</strain>
    </source>
</reference>
<dbReference type="InterPro" id="IPR035472">
    <property type="entry name" value="RpiR-like_SIS"/>
</dbReference>
<dbReference type="InterPro" id="IPR009057">
    <property type="entry name" value="Homeodomain-like_sf"/>
</dbReference>
<evidence type="ECO:0000313" key="6">
    <source>
        <dbReference type="EMBL" id="MBC8560978.1"/>
    </source>
</evidence>
<dbReference type="InterPro" id="IPR047640">
    <property type="entry name" value="RpiR-like"/>
</dbReference>
<dbReference type="InterPro" id="IPR000281">
    <property type="entry name" value="HTH_RpiR"/>
</dbReference>
<protein>
    <submittedName>
        <fullName evidence="6">MurR/RpiR family transcriptional regulator</fullName>
    </submittedName>
</protein>
<dbReference type="GO" id="GO:0003700">
    <property type="term" value="F:DNA-binding transcription factor activity"/>
    <property type="evidence" value="ECO:0007669"/>
    <property type="project" value="InterPro"/>
</dbReference>
<dbReference type="GO" id="GO:0003677">
    <property type="term" value="F:DNA binding"/>
    <property type="evidence" value="ECO:0007669"/>
    <property type="project" value="UniProtKB-KW"/>
</dbReference>
<dbReference type="Gene3D" id="1.10.10.10">
    <property type="entry name" value="Winged helix-like DNA-binding domain superfamily/Winged helix DNA-binding domain"/>
    <property type="match status" value="1"/>
</dbReference>
<dbReference type="Proteomes" id="UP000610760">
    <property type="component" value="Unassembled WGS sequence"/>
</dbReference>
<dbReference type="AlphaFoldDB" id="A0A926E796"/>
<feature type="domain" description="SIS" evidence="5">
    <location>
        <begin position="127"/>
        <end position="267"/>
    </location>
</feature>
<feature type="domain" description="HTH rpiR-type" evidence="4">
    <location>
        <begin position="3"/>
        <end position="79"/>
    </location>
</feature>
<evidence type="ECO:0000256" key="1">
    <source>
        <dbReference type="ARBA" id="ARBA00023015"/>
    </source>
</evidence>
<dbReference type="PANTHER" id="PTHR30514">
    <property type="entry name" value="GLUCOKINASE"/>
    <property type="match status" value="1"/>
</dbReference>
<dbReference type="Gene3D" id="3.40.50.10490">
    <property type="entry name" value="Glucose-6-phosphate isomerase like protein, domain 1"/>
    <property type="match status" value="1"/>
</dbReference>
<keyword evidence="2" id="KW-0238">DNA-binding</keyword>
<dbReference type="GO" id="GO:1901135">
    <property type="term" value="P:carbohydrate derivative metabolic process"/>
    <property type="evidence" value="ECO:0007669"/>
    <property type="project" value="InterPro"/>
</dbReference>
<evidence type="ECO:0000256" key="3">
    <source>
        <dbReference type="ARBA" id="ARBA00023163"/>
    </source>
</evidence>
<dbReference type="SUPFAM" id="SSF53697">
    <property type="entry name" value="SIS domain"/>
    <property type="match status" value="1"/>
</dbReference>
<dbReference type="PROSITE" id="PS51071">
    <property type="entry name" value="HTH_RPIR"/>
    <property type="match status" value="1"/>
</dbReference>
<dbReference type="InterPro" id="IPR036388">
    <property type="entry name" value="WH-like_DNA-bd_sf"/>
</dbReference>
<keyword evidence="1" id="KW-0805">Transcription regulation</keyword>
<accession>A0A926E796</accession>
<dbReference type="InterPro" id="IPR046348">
    <property type="entry name" value="SIS_dom_sf"/>
</dbReference>
<dbReference type="PANTHER" id="PTHR30514:SF1">
    <property type="entry name" value="HTH-TYPE TRANSCRIPTIONAL REGULATOR HEXR-RELATED"/>
    <property type="match status" value="1"/>
</dbReference>
<dbReference type="PROSITE" id="PS51464">
    <property type="entry name" value="SIS"/>
    <property type="match status" value="1"/>
</dbReference>
<organism evidence="6 7">
    <name type="scientific">Fumia xinanensis</name>
    <dbReference type="NCBI Taxonomy" id="2763659"/>
    <lineage>
        <taxon>Bacteria</taxon>
        <taxon>Bacillati</taxon>
        <taxon>Bacillota</taxon>
        <taxon>Clostridia</taxon>
        <taxon>Eubacteriales</taxon>
        <taxon>Oscillospiraceae</taxon>
        <taxon>Fumia</taxon>
    </lineage>
</organism>
<dbReference type="GO" id="GO:0097367">
    <property type="term" value="F:carbohydrate derivative binding"/>
    <property type="evidence" value="ECO:0007669"/>
    <property type="project" value="InterPro"/>
</dbReference>
<evidence type="ECO:0000313" key="7">
    <source>
        <dbReference type="Proteomes" id="UP000610760"/>
    </source>
</evidence>